<dbReference type="SMART" id="SM00060">
    <property type="entry name" value="FN3"/>
    <property type="match status" value="4"/>
</dbReference>
<dbReference type="InterPro" id="IPR003961">
    <property type="entry name" value="FN3_dom"/>
</dbReference>
<dbReference type="Proteomes" id="UP001549251">
    <property type="component" value="Unassembled WGS sequence"/>
</dbReference>
<dbReference type="Pfam" id="PF08329">
    <property type="entry name" value="ChitinaseA_N"/>
    <property type="match status" value="1"/>
</dbReference>
<dbReference type="Gene3D" id="2.180.10.10">
    <property type="entry name" value="RHS repeat-associated core"/>
    <property type="match status" value="2"/>
</dbReference>
<evidence type="ECO:0000259" key="2">
    <source>
        <dbReference type="PROSITE" id="PS50853"/>
    </source>
</evidence>
<dbReference type="PANTHER" id="PTHR32305">
    <property type="match status" value="1"/>
</dbReference>
<dbReference type="Pfam" id="PF05593">
    <property type="entry name" value="RHS_repeat"/>
    <property type="match status" value="2"/>
</dbReference>
<evidence type="ECO:0000256" key="1">
    <source>
        <dbReference type="SAM" id="MobiDB-lite"/>
    </source>
</evidence>
<feature type="domain" description="Fibronectin type-III" evidence="2">
    <location>
        <begin position="860"/>
        <end position="948"/>
    </location>
</feature>
<dbReference type="InterPro" id="IPR013540">
    <property type="entry name" value="ChitinaseA_N"/>
</dbReference>
<dbReference type="InterPro" id="IPR031325">
    <property type="entry name" value="RHS_repeat"/>
</dbReference>
<dbReference type="PANTHER" id="PTHR32305:SF15">
    <property type="entry name" value="PROTEIN RHSA-RELATED"/>
    <property type="match status" value="1"/>
</dbReference>
<feature type="region of interest" description="Disordered" evidence="1">
    <location>
        <begin position="849"/>
        <end position="868"/>
    </location>
</feature>
<accession>A0ABV2PYS9</accession>
<sequence length="1478" mass="153021">MTRTSRFTHCVMAPCIQQTGEWLMSGTTWIGQRVVGTWRMDHSLAIECVPGIDVPLRSIPMARTSAPARQEWLIKQMPPAIPRSFARRAAPRPVMLLLLAFLLTSLSSVACADDGSGQPIKQINGPKDPNNAPVIVQGYTFDRDSHYGHGALLVTSSGGNRHATALSPVHVFASTNRSPALDNDPSGCQNKRGEPIQVSSGTKLETFPIFALPGEMGLKYVLYYNTAAHPSHWTSNFGYSLDTSCEDQIDNTTGRCTHTTAYRPDGSTLKFSGGPDASVYQETFENGQSVTNAVATLSRDPNTGNYTLQDEDALTEVYSSAGGLLSIKDASGIGWTIAASSSSMIVTHTNGQSITVTGGPVTQTQQNGQNVIGQVVTVTDPSGQTYTFDYGDAYAPNAEISDVASITFPGTPPTAISFKYNSYATPPYANQLVESDYNGVPYAYTTYVTASASPYYEWANSTSLADGSETVAIAYGASSAGNLAATISNPLGHVSVNTYDGTNGTGGAYNAQLSSVSNDAVADCGATVATRAYDVNGNLSKTVDNNGNVHTYNYAANGQLQTETEAYGTPQARTIDYVWDSNLQLNRLQSVTVEGWSKTTYTYNAQNRLASIAVTNLSGNGVANQTLTTSYGYTLYANGMVHTMTVTHPSLNNSDTDTSTYDALGNLTSLANGLGQTTNYSNYNGLGELGHVVGPNGDVTDYTYDARGRVATKTIHPNGSAATWTYGYDGFGLLASVSAPDGQVTTWNRDPEMRVTSITHNDKDGTSTETFGYDANNDVTSDVVSRGGVVSSSVAVQYDTLARPYRKQGNHGQVLTYGYDGNGNVLSMSDAAGHVTSYQYDALDRVTQKTESGGASPAIPSAAPSLSAPSTSSGSYTVSWSGVSGATGYFLQEQTNGGGWITIQNSSATSLALSSKPSATFGYRVQGCNATGCGPWSNVGSVIVTHVTGTIDGVAIDGSGNAGITGWACSTGLAQSISVDLYLGGPNGSGTYIGRYSADQSSEPAVASACAVSSGSYRYDIPLSTTTRTQYVNQPIYVYGISPVGAGNLSLANGGTYHVPVNEPAGAPSLNVPASSDVSHYTVSWSIVSGATSYTLQEQVNGGSWATVQNSAATSWGATSKSNGSYGYRVQACNSSGCGAWSVTATITVAIPPVPASAPALSVPSVSYTGSYAVSWGGVSAATSYTLQEQVNGGGWTTVQASGATNWNTSGRGAATYGYRVQACNVSGCGPWSGTGAVNVRAPASAPGLSVPSTNANGSYTVSWNGVTGATGYLLQEQVNGGGWGTVQNNASTSWGASGKVNGSYGYRVQACDPVGCGPLSGVASVTVTIPVPIAINGQSYSVNYAIPMGTTASVSIGFGITGGNTWKVFTTKPGVGNSGVVVASGAVPATATTVQYTWIQVGPPSGYTGSGGGVTNPAASPVAVSSNPSSQYTSGTYSARVDLVGMTYQLRVDFFNAAGANVSSSTCTLTATLAGTY</sequence>
<dbReference type="SUPFAM" id="SSF49265">
    <property type="entry name" value="Fibronectin type III"/>
    <property type="match status" value="3"/>
</dbReference>
<evidence type="ECO:0000313" key="4">
    <source>
        <dbReference type="Proteomes" id="UP001549251"/>
    </source>
</evidence>
<reference evidence="3 4" key="1">
    <citation type="submission" date="2024-06" db="EMBL/GenBank/DDBJ databases">
        <title>Sorghum-associated microbial communities from plants grown in Nebraska, USA.</title>
        <authorList>
            <person name="Schachtman D."/>
        </authorList>
    </citation>
    <scope>NUCLEOTIDE SEQUENCE [LARGE SCALE GENOMIC DNA]</scope>
    <source>
        <strain evidence="3 4">1757</strain>
    </source>
</reference>
<dbReference type="PROSITE" id="PS50853">
    <property type="entry name" value="FN3"/>
    <property type="match status" value="2"/>
</dbReference>
<evidence type="ECO:0000313" key="3">
    <source>
        <dbReference type="EMBL" id="MET4569792.1"/>
    </source>
</evidence>
<dbReference type="EMBL" id="JBEPSD010000001">
    <property type="protein sequence ID" value="MET4569792.1"/>
    <property type="molecule type" value="Genomic_DNA"/>
</dbReference>
<dbReference type="NCBIfam" id="TIGR01643">
    <property type="entry name" value="YD_repeat_2x"/>
    <property type="match status" value="4"/>
</dbReference>
<dbReference type="RefSeq" id="WP_354549727.1">
    <property type="nucleotide sequence ID" value="NZ_JBEPSD010000001.1"/>
</dbReference>
<protein>
    <submittedName>
        <fullName evidence="3">YD repeat-containing protein</fullName>
    </submittedName>
</protein>
<comment type="caution">
    <text evidence="3">The sequence shown here is derived from an EMBL/GenBank/DDBJ whole genome shotgun (WGS) entry which is preliminary data.</text>
</comment>
<dbReference type="InterPro" id="IPR036116">
    <property type="entry name" value="FN3_sf"/>
</dbReference>
<feature type="domain" description="Fibronectin type-III" evidence="2">
    <location>
        <begin position="1064"/>
        <end position="1154"/>
    </location>
</feature>
<feature type="compositionally biased region" description="Low complexity" evidence="1">
    <location>
        <begin position="852"/>
        <end position="868"/>
    </location>
</feature>
<name>A0ABV2PYS9_9GAMM</name>
<dbReference type="InterPro" id="IPR013783">
    <property type="entry name" value="Ig-like_fold"/>
</dbReference>
<proteinExistence type="predicted"/>
<dbReference type="Gene3D" id="2.60.40.10">
    <property type="entry name" value="Immunoglobulins"/>
    <property type="match status" value="3"/>
</dbReference>
<dbReference type="InterPro" id="IPR006530">
    <property type="entry name" value="YD"/>
</dbReference>
<keyword evidence="4" id="KW-1185">Reference proteome</keyword>
<organism evidence="3 4">
    <name type="scientific">Rhodanobacter soli</name>
    <dbReference type="NCBI Taxonomy" id="590609"/>
    <lineage>
        <taxon>Bacteria</taxon>
        <taxon>Pseudomonadati</taxon>
        <taxon>Pseudomonadota</taxon>
        <taxon>Gammaproteobacteria</taxon>
        <taxon>Lysobacterales</taxon>
        <taxon>Rhodanobacteraceae</taxon>
        <taxon>Rhodanobacter</taxon>
    </lineage>
</organism>
<dbReference type="InterPro" id="IPR050708">
    <property type="entry name" value="T6SS_VgrG/RHS"/>
</dbReference>
<gene>
    <name evidence="3" type="ORF">ABIE04_002119</name>
</gene>